<dbReference type="AlphaFoldDB" id="A0A7W9EDL8"/>
<dbReference type="InterPro" id="IPR011765">
    <property type="entry name" value="Pept_M16_N"/>
</dbReference>
<evidence type="ECO:0000256" key="6">
    <source>
        <dbReference type="ARBA" id="ARBA00022833"/>
    </source>
</evidence>
<evidence type="ECO:0000256" key="5">
    <source>
        <dbReference type="ARBA" id="ARBA00022801"/>
    </source>
</evidence>
<evidence type="ECO:0000313" key="12">
    <source>
        <dbReference type="EMBL" id="MBB5685428.1"/>
    </source>
</evidence>
<dbReference type="EMBL" id="JACIJC010000002">
    <property type="protein sequence ID" value="MBB5685428.1"/>
    <property type="molecule type" value="Genomic_DNA"/>
</dbReference>
<evidence type="ECO:0000256" key="8">
    <source>
        <dbReference type="RuleBase" id="RU004447"/>
    </source>
</evidence>
<keyword evidence="13" id="KW-1185">Reference proteome</keyword>
<feature type="domain" description="Peptidase M16 C-terminal" evidence="11">
    <location>
        <begin position="707"/>
        <end position="869"/>
    </location>
</feature>
<dbReference type="RefSeq" id="WP_184016757.1">
    <property type="nucleotide sequence ID" value="NZ_JACIJC010000002.1"/>
</dbReference>
<dbReference type="EC" id="3.4.24.-" evidence="12"/>
<gene>
    <name evidence="12" type="ORF">FHS49_001436</name>
</gene>
<dbReference type="SUPFAM" id="SSF63411">
    <property type="entry name" value="LuxS/MPP-like metallohydrolase"/>
    <property type="match status" value="4"/>
</dbReference>
<evidence type="ECO:0000313" key="13">
    <source>
        <dbReference type="Proteomes" id="UP000549617"/>
    </source>
</evidence>
<evidence type="ECO:0000256" key="7">
    <source>
        <dbReference type="ARBA" id="ARBA00023049"/>
    </source>
</evidence>
<dbReference type="GO" id="GO:0006508">
    <property type="term" value="P:proteolysis"/>
    <property type="evidence" value="ECO:0007669"/>
    <property type="project" value="UniProtKB-KW"/>
</dbReference>
<dbReference type="PANTHER" id="PTHR43690">
    <property type="entry name" value="NARDILYSIN"/>
    <property type="match status" value="1"/>
</dbReference>
<feature type="domain" description="Peptidase M16 N-terminal" evidence="10">
    <location>
        <begin position="56"/>
        <end position="181"/>
    </location>
</feature>
<keyword evidence="7" id="KW-0482">Metalloprotease</keyword>
<dbReference type="PANTHER" id="PTHR43690:SF17">
    <property type="entry name" value="PROTEIN YHJJ"/>
    <property type="match status" value="1"/>
</dbReference>
<feature type="signal peptide" evidence="9">
    <location>
        <begin position="1"/>
        <end position="22"/>
    </location>
</feature>
<dbReference type="Proteomes" id="UP000549617">
    <property type="component" value="Unassembled WGS sequence"/>
</dbReference>
<evidence type="ECO:0000256" key="3">
    <source>
        <dbReference type="ARBA" id="ARBA00022670"/>
    </source>
</evidence>
<organism evidence="12 13">
    <name type="scientific">Sphingobium boeckii</name>
    <dbReference type="NCBI Taxonomy" id="1082345"/>
    <lineage>
        <taxon>Bacteria</taxon>
        <taxon>Pseudomonadati</taxon>
        <taxon>Pseudomonadota</taxon>
        <taxon>Alphaproteobacteria</taxon>
        <taxon>Sphingomonadales</taxon>
        <taxon>Sphingomonadaceae</taxon>
        <taxon>Sphingobium</taxon>
    </lineage>
</organism>
<protein>
    <submittedName>
        <fullName evidence="12">Zinc protease</fullName>
        <ecNumber evidence="12">3.4.24.-</ecNumber>
    </submittedName>
</protein>
<feature type="domain" description="Peptidase M16 C-terminal" evidence="11">
    <location>
        <begin position="217"/>
        <end position="395"/>
    </location>
</feature>
<dbReference type="GO" id="GO:0046872">
    <property type="term" value="F:metal ion binding"/>
    <property type="evidence" value="ECO:0007669"/>
    <property type="project" value="UniProtKB-KW"/>
</dbReference>
<dbReference type="InterPro" id="IPR007863">
    <property type="entry name" value="Peptidase_M16_C"/>
</dbReference>
<evidence type="ECO:0000259" key="10">
    <source>
        <dbReference type="Pfam" id="PF00675"/>
    </source>
</evidence>
<dbReference type="Pfam" id="PF00675">
    <property type="entry name" value="Peptidase_M16"/>
    <property type="match status" value="1"/>
</dbReference>
<reference evidence="12 13" key="1">
    <citation type="submission" date="2020-08" db="EMBL/GenBank/DDBJ databases">
        <title>Genomic Encyclopedia of Type Strains, Phase IV (KMG-IV): sequencing the most valuable type-strain genomes for metagenomic binning, comparative biology and taxonomic classification.</title>
        <authorList>
            <person name="Goeker M."/>
        </authorList>
    </citation>
    <scope>NUCLEOTIDE SEQUENCE [LARGE SCALE GENOMIC DNA]</scope>
    <source>
        <strain evidence="12 13">DSM 25079</strain>
    </source>
</reference>
<evidence type="ECO:0000256" key="1">
    <source>
        <dbReference type="ARBA" id="ARBA00001947"/>
    </source>
</evidence>
<evidence type="ECO:0000256" key="9">
    <source>
        <dbReference type="SAM" id="SignalP"/>
    </source>
</evidence>
<dbReference type="GO" id="GO:0004222">
    <property type="term" value="F:metalloendopeptidase activity"/>
    <property type="evidence" value="ECO:0007669"/>
    <property type="project" value="InterPro"/>
</dbReference>
<comment type="caution">
    <text evidence="12">The sequence shown here is derived from an EMBL/GenBank/DDBJ whole genome shotgun (WGS) entry which is preliminary data.</text>
</comment>
<name>A0A7W9EDL8_9SPHN</name>
<sequence length="940" mass="101490">MTVMRILLACAASALALSAANAKTSPPPSMIAAEQLVPADPAIHYGTLPNGMRYAILRNTTPQQSASIRLRIDMGSTAEADDQQGLAHFLEHMAFNGSKGVPEGEMVKILERYGLAFGADTNASTDFTQTVYKLDLPETNDAIIDTGLMLMREIASELSIAPDAVNRERGIILSERRARDQFGLRQLVDQIRFALPGTPVAKRLPIGTAEVIQNAPAARLRDLYDRFYTPDRALLVVTGDIDAQAIEAKIKGRFADWKGNSAKEGDPVMGTVDPARPIAAAYFQDRNVPTAISIMAITPIDKSADTIEARQRDLVDSIANAVLSRRFTRIARQADAPILSGSASYDAVFSTADMAAINVTAKGDDWRGALSVAEQELRRALLLGVTQAEIDEQLANYRTAFEDAARSADTRRSDALADAIGRAEETDKIVTTPAWRLQFFDDFAPRITPDSVRAALKRIWSAASPLIHVSGKLPIVDPEKAILDAFAASKTIALEAGQQATTAPFAHSDFGAAGRIVADSRIADLDIRTLRFANNVRLNIKKTAFEKDRIRISLRICCGGLEFVDTPGLLSFMGSSFASGGTQAHSLDELQSITAGRSVSLGFSAGPDAFGTMVATTPRDLALQLEILAAYLTAPGFRAEGDMQWQNFIPVYYDTLDASPGGIASRDVGRIIADGDPRFGIPPLETLKARNMAALKTATARAFAHGAIEIGVVGDVDEQAAIDLVAKTFGALPEREADPLPFTAARQVIFARDRKPVTLEHAGKKDEAMVLAYWPTTDDSDEATDAGLGLLAGVMQLMLTEEIRETLGATYSPGASSRTSSLYPGFGQLVTSSNLDPKDIGKVEAAVDEIAAKLRETPVTEDLIRRARAPILERIEKSKRENGTWLALADDAQTQPRWLDRFRTARATYEAINAARLQALAQRYLTAEGALKIRIVKATP</sequence>
<keyword evidence="9" id="KW-0732">Signal</keyword>
<keyword evidence="6" id="KW-0862">Zinc</keyword>
<accession>A0A7W9EDL8</accession>
<dbReference type="PROSITE" id="PS00143">
    <property type="entry name" value="INSULINASE"/>
    <property type="match status" value="1"/>
</dbReference>
<proteinExistence type="inferred from homology"/>
<dbReference type="Pfam" id="PF05193">
    <property type="entry name" value="Peptidase_M16_C"/>
    <property type="match status" value="2"/>
</dbReference>
<keyword evidence="4" id="KW-0479">Metal-binding</keyword>
<evidence type="ECO:0000256" key="4">
    <source>
        <dbReference type="ARBA" id="ARBA00022723"/>
    </source>
</evidence>
<dbReference type="InterPro" id="IPR050626">
    <property type="entry name" value="Peptidase_M16"/>
</dbReference>
<feature type="chain" id="PRO_5030511097" evidence="9">
    <location>
        <begin position="23"/>
        <end position="940"/>
    </location>
</feature>
<dbReference type="Gene3D" id="3.30.830.10">
    <property type="entry name" value="Metalloenzyme, LuxS/M16 peptidase-like"/>
    <property type="match status" value="4"/>
</dbReference>
<dbReference type="InterPro" id="IPR011249">
    <property type="entry name" value="Metalloenz_LuxS/M16"/>
</dbReference>
<evidence type="ECO:0000256" key="2">
    <source>
        <dbReference type="ARBA" id="ARBA00007261"/>
    </source>
</evidence>
<keyword evidence="5 12" id="KW-0378">Hydrolase</keyword>
<comment type="cofactor">
    <cofactor evidence="1">
        <name>Zn(2+)</name>
        <dbReference type="ChEBI" id="CHEBI:29105"/>
    </cofactor>
</comment>
<evidence type="ECO:0000259" key="11">
    <source>
        <dbReference type="Pfam" id="PF05193"/>
    </source>
</evidence>
<dbReference type="InterPro" id="IPR001431">
    <property type="entry name" value="Pept_M16_Zn_BS"/>
</dbReference>
<keyword evidence="3 12" id="KW-0645">Protease</keyword>
<comment type="similarity">
    <text evidence="2 8">Belongs to the peptidase M16 family.</text>
</comment>